<comment type="cofactor">
    <cofactor evidence="1">
        <name>Mg(2+)</name>
        <dbReference type="ChEBI" id="CHEBI:18420"/>
    </cofactor>
</comment>
<gene>
    <name evidence="4" type="ORF">MMSR116_22090</name>
</gene>
<evidence type="ECO:0000256" key="1">
    <source>
        <dbReference type="ARBA" id="ARBA00001946"/>
    </source>
</evidence>
<dbReference type="AlphaFoldDB" id="A0A6B9FQI3"/>
<dbReference type="Gene3D" id="3.90.79.10">
    <property type="entry name" value="Nucleoside Triphosphate Pyrophosphohydrolase"/>
    <property type="match status" value="1"/>
</dbReference>
<reference evidence="4 5" key="1">
    <citation type="journal article" date="2012" name="Genet. Mol. Biol.">
        <title>Analysis of 16S rRNA and mxaF genes revealing insights into Methylobacterium niche-specific plant association.</title>
        <authorList>
            <person name="Dourado M.N."/>
            <person name="Andreote F.D."/>
            <person name="Dini-Andreote F."/>
            <person name="Conti R."/>
            <person name="Araujo J.M."/>
            <person name="Araujo W.L."/>
        </authorList>
    </citation>
    <scope>NUCLEOTIDE SEQUENCE [LARGE SCALE GENOMIC DNA]</scope>
    <source>
        <strain evidence="4 5">SR1.6/6</strain>
    </source>
</reference>
<proteinExistence type="predicted"/>
<dbReference type="InterPro" id="IPR000086">
    <property type="entry name" value="NUDIX_hydrolase_dom"/>
</dbReference>
<dbReference type="CDD" id="cd04688">
    <property type="entry name" value="NUDIX_Hydrolase"/>
    <property type="match status" value="1"/>
</dbReference>
<protein>
    <submittedName>
        <fullName evidence="4">NUDIX domain-containing protein</fullName>
    </submittedName>
</protein>
<name>A0A6B9FQI3_9HYPH</name>
<dbReference type="PROSITE" id="PS00893">
    <property type="entry name" value="NUDIX_BOX"/>
    <property type="match status" value="1"/>
</dbReference>
<dbReference type="InterPro" id="IPR020084">
    <property type="entry name" value="NUDIX_hydrolase_CS"/>
</dbReference>
<dbReference type="OrthoDB" id="7376250at2"/>
<dbReference type="GO" id="GO:0016787">
    <property type="term" value="F:hydrolase activity"/>
    <property type="evidence" value="ECO:0007669"/>
    <property type="project" value="UniProtKB-KW"/>
</dbReference>
<keyword evidence="2" id="KW-0378">Hydrolase</keyword>
<reference evidence="4 5" key="2">
    <citation type="journal article" date="2013" name="Genome Announc.">
        <title>Draft Genome Sequence of Methylobacterium mesophilicum Strain SR1.6/6, Isolated from Citrus sinensis.</title>
        <authorList>
            <person name="Marinho Almeida D."/>
            <person name="Dini-Andreote F."/>
            <person name="Camargo Neves A.A."/>
            <person name="Juca Ramos R.T."/>
            <person name="Andreote F.D."/>
            <person name="Carneiro A.R."/>
            <person name="Oliveira de Souza Lima A."/>
            <person name="Caracciolo Gomes de Sa P.H."/>
            <person name="Ribeiro Barbosa M.S."/>
            <person name="Araujo W.L."/>
            <person name="Silva A."/>
        </authorList>
    </citation>
    <scope>NUCLEOTIDE SEQUENCE [LARGE SCALE GENOMIC DNA]</scope>
    <source>
        <strain evidence="4 5">SR1.6/6</strain>
    </source>
</reference>
<dbReference type="RefSeq" id="WP_010686390.1">
    <property type="nucleotide sequence ID" value="NZ_CP043538.1"/>
</dbReference>
<evidence type="ECO:0000256" key="2">
    <source>
        <dbReference type="ARBA" id="ARBA00022801"/>
    </source>
</evidence>
<dbReference type="SUPFAM" id="SSF55811">
    <property type="entry name" value="Nudix"/>
    <property type="match status" value="1"/>
</dbReference>
<dbReference type="Pfam" id="PF00293">
    <property type="entry name" value="NUDIX"/>
    <property type="match status" value="1"/>
</dbReference>
<accession>A0A6B9FQI3</accession>
<evidence type="ECO:0000259" key="3">
    <source>
        <dbReference type="Pfam" id="PF00293"/>
    </source>
</evidence>
<sequence length="155" mass="17087">MTVWRPPAEIRVKALGLPRRGNSLLVAEVRADDGRLKGVRPLGGSVAFGERVEGALIREFQEELGVTVSVLGGPRVMENIFTHEGQVGHEVLFLFPVALPPGRFDGQERFVFHEDSGTACMARWWDLDGLDVPGGPDLFPAGLKDRLRDAWRAET</sequence>
<dbReference type="EMBL" id="CP043538">
    <property type="protein sequence ID" value="QGY04292.1"/>
    <property type="molecule type" value="Genomic_DNA"/>
</dbReference>
<organism evidence="4 5">
    <name type="scientific">Methylobacterium mesophilicum SR1.6/6</name>
    <dbReference type="NCBI Taxonomy" id="908290"/>
    <lineage>
        <taxon>Bacteria</taxon>
        <taxon>Pseudomonadati</taxon>
        <taxon>Pseudomonadota</taxon>
        <taxon>Alphaproteobacteria</taxon>
        <taxon>Hyphomicrobiales</taxon>
        <taxon>Methylobacteriaceae</taxon>
        <taxon>Methylobacterium</taxon>
    </lineage>
</organism>
<dbReference type="InterPro" id="IPR015797">
    <property type="entry name" value="NUDIX_hydrolase-like_dom_sf"/>
</dbReference>
<dbReference type="Proteomes" id="UP000012488">
    <property type="component" value="Chromosome"/>
</dbReference>
<evidence type="ECO:0000313" key="5">
    <source>
        <dbReference type="Proteomes" id="UP000012488"/>
    </source>
</evidence>
<feature type="domain" description="Nudix hydrolase" evidence="3">
    <location>
        <begin position="21"/>
        <end position="130"/>
    </location>
</feature>
<dbReference type="KEGG" id="mmes:MMSR116_22090"/>
<evidence type="ECO:0000313" key="4">
    <source>
        <dbReference type="EMBL" id="QGY04292.1"/>
    </source>
</evidence>